<feature type="compositionally biased region" description="Basic and acidic residues" evidence="2">
    <location>
        <begin position="208"/>
        <end position="220"/>
    </location>
</feature>
<feature type="compositionally biased region" description="Low complexity" evidence="2">
    <location>
        <begin position="277"/>
        <end position="286"/>
    </location>
</feature>
<gene>
    <name evidence="4" type="ORF">FJT64_027761</name>
</gene>
<feature type="region of interest" description="Disordered" evidence="2">
    <location>
        <begin position="259"/>
        <end position="288"/>
    </location>
</feature>
<feature type="compositionally biased region" description="Low complexity" evidence="2">
    <location>
        <begin position="29"/>
        <end position="42"/>
    </location>
</feature>
<keyword evidence="5" id="KW-1185">Reference proteome</keyword>
<feature type="compositionally biased region" description="Polar residues" evidence="2">
    <location>
        <begin position="221"/>
        <end position="233"/>
    </location>
</feature>
<feature type="coiled-coil region" evidence="1">
    <location>
        <begin position="102"/>
        <end position="136"/>
    </location>
</feature>
<dbReference type="Pfam" id="PF01465">
    <property type="entry name" value="GRIP"/>
    <property type="match status" value="1"/>
</dbReference>
<feature type="region of interest" description="Disordered" evidence="2">
    <location>
        <begin position="52"/>
        <end position="71"/>
    </location>
</feature>
<keyword evidence="1" id="KW-0175">Coiled coil</keyword>
<feature type="region of interest" description="Disordered" evidence="2">
    <location>
        <begin position="208"/>
        <end position="233"/>
    </location>
</feature>
<accession>A0A6A4VTS1</accession>
<evidence type="ECO:0000313" key="5">
    <source>
        <dbReference type="Proteomes" id="UP000440578"/>
    </source>
</evidence>
<dbReference type="InterPro" id="IPR000237">
    <property type="entry name" value="GRIP_dom"/>
</dbReference>
<comment type="caution">
    <text evidence="4">The sequence shown here is derived from an EMBL/GenBank/DDBJ whole genome shotgun (WGS) entry which is preliminary data.</text>
</comment>
<feature type="region of interest" description="Disordered" evidence="2">
    <location>
        <begin position="1"/>
        <end position="46"/>
    </location>
</feature>
<dbReference type="EMBL" id="VIIS01001361">
    <property type="protein sequence ID" value="KAF0299477.1"/>
    <property type="molecule type" value="Genomic_DNA"/>
</dbReference>
<reference evidence="4 5" key="1">
    <citation type="submission" date="2019-07" db="EMBL/GenBank/DDBJ databases">
        <title>Draft genome assembly of a fouling barnacle, Amphibalanus amphitrite (Darwin, 1854): The first reference genome for Thecostraca.</title>
        <authorList>
            <person name="Kim W."/>
        </authorList>
    </citation>
    <scope>NUCLEOTIDE SEQUENCE [LARGE SCALE GENOMIC DNA]</scope>
    <source>
        <strain evidence="4">SNU_AA5</strain>
        <tissue evidence="4">Soma without cirri and trophi</tissue>
    </source>
</reference>
<dbReference type="Proteomes" id="UP000440578">
    <property type="component" value="Unassembled WGS sequence"/>
</dbReference>
<dbReference type="PROSITE" id="PS50913">
    <property type="entry name" value="GRIP"/>
    <property type="match status" value="1"/>
</dbReference>
<evidence type="ECO:0000259" key="3">
    <source>
        <dbReference type="PROSITE" id="PS50913"/>
    </source>
</evidence>
<protein>
    <recommendedName>
        <fullName evidence="3">GRIP domain-containing protein</fullName>
    </recommendedName>
</protein>
<feature type="compositionally biased region" description="Basic and acidic residues" evidence="2">
    <location>
        <begin position="143"/>
        <end position="154"/>
    </location>
</feature>
<sequence>MLRPRTARQLRGAPGTPSPEVAKSRGACSLPQSPTPSRRSSSADCSWETQSVLSSSSPFSTDGISRNGTTFSSRHNKYLIHCAKRVDDEHYLTPTQRTTRDLKRLRGLLDKAHETIQQKDAEIHRLKQEVISLRLRASSQGDSADRLTPHHPDPADPGQPEMKEKYNDKVEGLLQKLTEANGRYFEIRPLYDASRLRVGQLELELEKVRSEADRRAETREMSAQTTPDPSRTELTATSTQCASVQTSAAPLLVAAQSQTAPAETAVEPAKSAETPKTDTTPAPKADSTWEEVPLNEFPTAASGQSTVRRRRQRRYRHTAAASKWYPGGSTLRLGIRRRCQHRSEDDSVRVTELTQRLSQTETELERVRFLKSAVFHYLTDKDDYVGHMRAISAVLQFSEWEQQEVERVRARKNSHA</sequence>
<feature type="domain" description="GRIP" evidence="3">
    <location>
        <begin position="360"/>
        <end position="408"/>
    </location>
</feature>
<name>A0A6A4VTS1_AMPAM</name>
<evidence type="ECO:0000256" key="1">
    <source>
        <dbReference type="SAM" id="Coils"/>
    </source>
</evidence>
<proteinExistence type="predicted"/>
<dbReference type="AlphaFoldDB" id="A0A6A4VTS1"/>
<evidence type="ECO:0000313" key="4">
    <source>
        <dbReference type="EMBL" id="KAF0299477.1"/>
    </source>
</evidence>
<feature type="region of interest" description="Disordered" evidence="2">
    <location>
        <begin position="139"/>
        <end position="163"/>
    </location>
</feature>
<organism evidence="4 5">
    <name type="scientific">Amphibalanus amphitrite</name>
    <name type="common">Striped barnacle</name>
    <name type="synonym">Balanus amphitrite</name>
    <dbReference type="NCBI Taxonomy" id="1232801"/>
    <lineage>
        <taxon>Eukaryota</taxon>
        <taxon>Metazoa</taxon>
        <taxon>Ecdysozoa</taxon>
        <taxon>Arthropoda</taxon>
        <taxon>Crustacea</taxon>
        <taxon>Multicrustacea</taxon>
        <taxon>Cirripedia</taxon>
        <taxon>Thoracica</taxon>
        <taxon>Thoracicalcarea</taxon>
        <taxon>Balanomorpha</taxon>
        <taxon>Balanoidea</taxon>
        <taxon>Balanidae</taxon>
        <taxon>Amphibalaninae</taxon>
        <taxon>Amphibalanus</taxon>
    </lineage>
</organism>
<evidence type="ECO:0000256" key="2">
    <source>
        <dbReference type="SAM" id="MobiDB-lite"/>
    </source>
</evidence>